<feature type="non-terminal residue" evidence="2">
    <location>
        <position position="78"/>
    </location>
</feature>
<accession>A0AAN4ZJ40</accession>
<feature type="non-terminal residue" evidence="2">
    <location>
        <position position="1"/>
    </location>
</feature>
<gene>
    <name evidence="2" type="ORF">PMAYCL1PPCAC_10196</name>
</gene>
<keyword evidence="3" id="KW-1185">Reference proteome</keyword>
<protein>
    <submittedName>
        <fullName evidence="2">Uncharacterized protein</fullName>
    </submittedName>
</protein>
<organism evidence="2 3">
    <name type="scientific">Pristionchus mayeri</name>
    <dbReference type="NCBI Taxonomy" id="1317129"/>
    <lineage>
        <taxon>Eukaryota</taxon>
        <taxon>Metazoa</taxon>
        <taxon>Ecdysozoa</taxon>
        <taxon>Nematoda</taxon>
        <taxon>Chromadorea</taxon>
        <taxon>Rhabditida</taxon>
        <taxon>Rhabditina</taxon>
        <taxon>Diplogasteromorpha</taxon>
        <taxon>Diplogasteroidea</taxon>
        <taxon>Neodiplogasteridae</taxon>
        <taxon>Pristionchus</taxon>
    </lineage>
</organism>
<evidence type="ECO:0000313" key="3">
    <source>
        <dbReference type="Proteomes" id="UP001328107"/>
    </source>
</evidence>
<feature type="region of interest" description="Disordered" evidence="1">
    <location>
        <begin position="1"/>
        <end position="55"/>
    </location>
</feature>
<proteinExistence type="predicted"/>
<evidence type="ECO:0000256" key="1">
    <source>
        <dbReference type="SAM" id="MobiDB-lite"/>
    </source>
</evidence>
<name>A0AAN4ZJ40_9BILA</name>
<dbReference type="AlphaFoldDB" id="A0AAN4ZJ40"/>
<sequence length="78" mass="8471">TAASRRWPRREYSPSTRSGDVLPTERELGCDRGSSGDFGDGTGRENQVPSAGPIRGSRSYWCLLRRADGCLQEAVQAG</sequence>
<evidence type="ECO:0000313" key="2">
    <source>
        <dbReference type="EMBL" id="GMR40001.1"/>
    </source>
</evidence>
<dbReference type="EMBL" id="BTRK01000003">
    <property type="protein sequence ID" value="GMR40001.1"/>
    <property type="molecule type" value="Genomic_DNA"/>
</dbReference>
<comment type="caution">
    <text evidence="2">The sequence shown here is derived from an EMBL/GenBank/DDBJ whole genome shotgun (WGS) entry which is preliminary data.</text>
</comment>
<reference evidence="3" key="1">
    <citation type="submission" date="2022-10" db="EMBL/GenBank/DDBJ databases">
        <title>Genome assembly of Pristionchus species.</title>
        <authorList>
            <person name="Yoshida K."/>
            <person name="Sommer R.J."/>
        </authorList>
    </citation>
    <scope>NUCLEOTIDE SEQUENCE [LARGE SCALE GENOMIC DNA]</scope>
    <source>
        <strain evidence="3">RS5460</strain>
    </source>
</reference>
<dbReference type="Proteomes" id="UP001328107">
    <property type="component" value="Unassembled WGS sequence"/>
</dbReference>